<evidence type="ECO:0000313" key="3">
    <source>
        <dbReference type="EMBL" id="HIR58840.1"/>
    </source>
</evidence>
<feature type="transmembrane region" description="Helical" evidence="2">
    <location>
        <begin position="161"/>
        <end position="183"/>
    </location>
</feature>
<evidence type="ECO:0000256" key="1">
    <source>
        <dbReference type="SAM" id="MobiDB-lite"/>
    </source>
</evidence>
<proteinExistence type="predicted"/>
<evidence type="ECO:0000256" key="2">
    <source>
        <dbReference type="SAM" id="Phobius"/>
    </source>
</evidence>
<feature type="region of interest" description="Disordered" evidence="1">
    <location>
        <begin position="259"/>
        <end position="288"/>
    </location>
</feature>
<keyword evidence="2" id="KW-0812">Transmembrane</keyword>
<keyword evidence="2" id="KW-1133">Transmembrane helix</keyword>
<feature type="transmembrane region" description="Helical" evidence="2">
    <location>
        <begin position="52"/>
        <end position="75"/>
    </location>
</feature>
<dbReference type="AlphaFoldDB" id="A0A9D1J316"/>
<reference evidence="3" key="2">
    <citation type="journal article" date="2021" name="PeerJ">
        <title>Extensive microbial diversity within the chicken gut microbiome revealed by metagenomics and culture.</title>
        <authorList>
            <person name="Gilroy R."/>
            <person name="Ravi A."/>
            <person name="Getino M."/>
            <person name="Pursley I."/>
            <person name="Horton D.L."/>
            <person name="Alikhan N.F."/>
            <person name="Baker D."/>
            <person name="Gharbi K."/>
            <person name="Hall N."/>
            <person name="Watson M."/>
            <person name="Adriaenssens E.M."/>
            <person name="Foster-Nyarko E."/>
            <person name="Jarju S."/>
            <person name="Secka A."/>
            <person name="Antonio M."/>
            <person name="Oren A."/>
            <person name="Chaudhuri R.R."/>
            <person name="La Ragione R."/>
            <person name="Hildebrand F."/>
            <person name="Pallen M.J."/>
        </authorList>
    </citation>
    <scope>NUCLEOTIDE SEQUENCE</scope>
    <source>
        <strain evidence="3">CHK184-20233</strain>
    </source>
</reference>
<organism evidence="3 4">
    <name type="scientific">Candidatus Onthousia excrementipullorum</name>
    <dbReference type="NCBI Taxonomy" id="2840884"/>
    <lineage>
        <taxon>Bacteria</taxon>
        <taxon>Bacillati</taxon>
        <taxon>Bacillota</taxon>
        <taxon>Bacilli</taxon>
        <taxon>Candidatus Onthousia</taxon>
    </lineage>
</organism>
<feature type="transmembrane region" description="Helical" evidence="2">
    <location>
        <begin position="87"/>
        <end position="106"/>
    </location>
</feature>
<reference evidence="3" key="1">
    <citation type="submission" date="2020-10" db="EMBL/GenBank/DDBJ databases">
        <authorList>
            <person name="Gilroy R."/>
        </authorList>
    </citation>
    <scope>NUCLEOTIDE SEQUENCE</scope>
    <source>
        <strain evidence="3">CHK184-20233</strain>
    </source>
</reference>
<evidence type="ECO:0000313" key="4">
    <source>
        <dbReference type="Proteomes" id="UP000824232"/>
    </source>
</evidence>
<dbReference type="EMBL" id="DVHC01000025">
    <property type="protein sequence ID" value="HIR58840.1"/>
    <property type="molecule type" value="Genomic_DNA"/>
</dbReference>
<sequence length="288" mass="33683">MSPLSLITKLQTVFNLITSKNLYLMILAAIVILTIIFITTNGSNRKQSKRTYILLYLAGFIFIAFQYGSSFMTLLDYAINEVFITYYFPNIVIYLLMLIITNVVLFKTIFSSKADFKLKVINSTAFAIIMYLFILAISQIATLNLDVFNITELYSSNAVRSLLELSMFIFVFWMVVLGIYYLIRKYQYKHNLIQVESFTNYNIIHDFDVKEAYKVPKKQVVIEEPKQEKKEEQPAINLLGQNFTLDEYKLMVKILKEEKEKEQAKEEEKTVEDNPLTELNKLYQSIRD</sequence>
<gene>
    <name evidence="3" type="ORF">IAB38_02210</name>
</gene>
<feature type="transmembrane region" description="Helical" evidence="2">
    <location>
        <begin position="22"/>
        <end position="40"/>
    </location>
</feature>
<dbReference type="Proteomes" id="UP000824232">
    <property type="component" value="Unassembled WGS sequence"/>
</dbReference>
<feature type="transmembrane region" description="Helical" evidence="2">
    <location>
        <begin position="118"/>
        <end position="141"/>
    </location>
</feature>
<protein>
    <submittedName>
        <fullName evidence="3">Uncharacterized protein</fullName>
    </submittedName>
</protein>
<name>A0A9D1J316_9FIRM</name>
<accession>A0A9D1J316</accession>
<comment type="caution">
    <text evidence="3">The sequence shown here is derived from an EMBL/GenBank/DDBJ whole genome shotgun (WGS) entry which is preliminary data.</text>
</comment>
<feature type="compositionally biased region" description="Basic and acidic residues" evidence="1">
    <location>
        <begin position="259"/>
        <end position="272"/>
    </location>
</feature>
<keyword evidence="2" id="KW-0472">Membrane</keyword>